<sequence>MKYLLAKNNLLHKLSEDIKFYSERIKDKVQRPTSLPSSDAPSLSQDQAACIIQRKWRGRKIKETIVKSPYFAYLSLIDPADEQQQLSAIMFGRHVAEIRQSARERVDNPLINVQEVYHRSVHLANAVTDAFFKEFDLPDFDPAKNTYMPITLLKNNPIQDVVDYFKGYIPDLQLVTKEPYSIAVLVIPKNEDEAKKKQASLLQDKVKNLGLVASSWEIAENLKVTKIPYEQSNIDITLDPKLPKTKEALLDSEIIIKLNRIATSGGRYPTKILAKCLQKMLQDLPELSPQAIQRIALMLDLTNTFYSQNYPRYAFCVYAIIHEISLSLLKQTDEATLEKEFARFQDESFTTLLDILALNKSKLKESTFIASSSTSGVSACAVAMKIVSKMQTINGVAPKVKIFKPCYYELPNISNLNTANSTADADVFMISAGPIVNPEGLTPGVDINLFVRRNIINAKRTKPVAIVIDATTSLYKNMKLDDDVKKLVEEGNVSIIIHESHQKFGLIHSDQAQYGRVFGWCSKKHFKEMDLETIQENSRDDFYKHVDLRIGSFISTRCQKILEDIKEQHFSNGAILRNILIQTSLIAKDIVTHEDMQQDLNELLFF</sequence>
<dbReference type="EMBL" id="JH413843">
    <property type="protein sequence ID" value="EHL29770.1"/>
    <property type="molecule type" value="Genomic_DNA"/>
</dbReference>
<proteinExistence type="predicted"/>
<accession>G9ERY9</accession>
<protein>
    <submittedName>
        <fullName evidence="1">Uncharacterized protein</fullName>
    </submittedName>
</protein>
<dbReference type="OrthoDB" id="5653824at2"/>
<dbReference type="HOGENOM" id="CLU_450405_0_0_6"/>
<dbReference type="Proteomes" id="UP000002770">
    <property type="component" value="Unassembled WGS sequence"/>
</dbReference>
<gene>
    <name evidence="1" type="ORF">LDG_8061</name>
</gene>
<dbReference type="eggNOG" id="ENOG5031VPH">
    <property type="taxonomic scope" value="Bacteria"/>
</dbReference>
<evidence type="ECO:0000313" key="2">
    <source>
        <dbReference type="Proteomes" id="UP000002770"/>
    </source>
</evidence>
<reference evidence="1 2" key="1">
    <citation type="journal article" date="2011" name="BMC Genomics">
        <title>Insight into cross-talk between intra-amoebal pathogens.</title>
        <authorList>
            <person name="Gimenez G."/>
            <person name="Bertelli C."/>
            <person name="Moliner C."/>
            <person name="Robert C."/>
            <person name="Raoult D."/>
            <person name="Fournier P.E."/>
            <person name="Greub G."/>
        </authorList>
    </citation>
    <scope>NUCLEOTIDE SEQUENCE [LARGE SCALE GENOMIC DNA]</scope>
    <source>
        <strain evidence="1 2">LLAP12</strain>
    </source>
</reference>
<evidence type="ECO:0000313" key="1">
    <source>
        <dbReference type="EMBL" id="EHL29770.1"/>
    </source>
</evidence>
<name>G9ERY9_9GAMM</name>
<dbReference type="InParanoid" id="G9ERY9"/>
<dbReference type="RefSeq" id="WP_006871945.1">
    <property type="nucleotide sequence ID" value="NZ_JH413843.1"/>
</dbReference>
<dbReference type="AlphaFoldDB" id="G9ERY9"/>
<keyword evidence="2" id="KW-1185">Reference proteome</keyword>
<organism evidence="1 2">
    <name type="scientific">Legionella drancourtii LLAP12</name>
    <dbReference type="NCBI Taxonomy" id="658187"/>
    <lineage>
        <taxon>Bacteria</taxon>
        <taxon>Pseudomonadati</taxon>
        <taxon>Pseudomonadota</taxon>
        <taxon>Gammaproteobacteria</taxon>
        <taxon>Legionellales</taxon>
        <taxon>Legionellaceae</taxon>
        <taxon>Legionella</taxon>
    </lineage>
</organism>